<evidence type="ECO:0000256" key="5">
    <source>
        <dbReference type="ARBA" id="ARBA00022695"/>
    </source>
</evidence>
<evidence type="ECO:0000313" key="22">
    <source>
        <dbReference type="Proteomes" id="UP000601435"/>
    </source>
</evidence>
<accession>A0A813B4R7</accession>
<evidence type="ECO:0000259" key="20">
    <source>
        <dbReference type="PROSITE" id="PS50893"/>
    </source>
</evidence>
<dbReference type="GO" id="GO:0005509">
    <property type="term" value="F:calcium ion binding"/>
    <property type="evidence" value="ECO:0007669"/>
    <property type="project" value="InterPro"/>
</dbReference>
<dbReference type="InterPro" id="IPR006134">
    <property type="entry name" value="DNA-dir_DNA_pol_B_multi_dom"/>
</dbReference>
<evidence type="ECO:0000256" key="13">
    <source>
        <dbReference type="ARBA" id="ARBA00023125"/>
    </source>
</evidence>
<dbReference type="PANTHER" id="PTHR45861:SF1">
    <property type="entry name" value="DNA POLYMERASE ALPHA CATALYTIC SUBUNIT"/>
    <property type="match status" value="1"/>
</dbReference>
<proteinExistence type="inferred from homology"/>
<comment type="similarity">
    <text evidence="2 16">Belongs to the DNA polymerase type-B family.</text>
</comment>
<feature type="transmembrane region" description="Helical" evidence="18">
    <location>
        <begin position="256"/>
        <end position="275"/>
    </location>
</feature>
<dbReference type="Gene3D" id="1.10.132.60">
    <property type="entry name" value="DNA polymerase family B, C-terminal domain"/>
    <property type="match status" value="1"/>
</dbReference>
<dbReference type="GO" id="GO:0003688">
    <property type="term" value="F:DNA replication origin binding"/>
    <property type="evidence" value="ECO:0007669"/>
    <property type="project" value="TreeGrafter"/>
</dbReference>
<dbReference type="InterPro" id="IPR017964">
    <property type="entry name" value="DNA-dir_DNA_pol_B_CS"/>
</dbReference>
<dbReference type="GO" id="GO:0003697">
    <property type="term" value="F:single-stranded DNA binding"/>
    <property type="evidence" value="ECO:0007669"/>
    <property type="project" value="TreeGrafter"/>
</dbReference>
<evidence type="ECO:0000256" key="17">
    <source>
        <dbReference type="SAM" id="MobiDB-lite"/>
    </source>
</evidence>
<dbReference type="InterPro" id="IPR042087">
    <property type="entry name" value="DNA_pol_B_thumb"/>
</dbReference>
<dbReference type="InterPro" id="IPR036640">
    <property type="entry name" value="ABC1_TM_sf"/>
</dbReference>
<keyword evidence="13 16" id="KW-0238">DNA-binding</keyword>
<feature type="region of interest" description="Disordered" evidence="17">
    <location>
        <begin position="988"/>
        <end position="1012"/>
    </location>
</feature>
<dbReference type="Pfam" id="PF00005">
    <property type="entry name" value="ABC_tran"/>
    <property type="match status" value="1"/>
</dbReference>
<dbReference type="Gene3D" id="6.10.10.100">
    <property type="match status" value="1"/>
</dbReference>
<keyword evidence="14 18" id="KW-0472">Membrane</keyword>
<evidence type="ECO:0000256" key="15">
    <source>
        <dbReference type="ARBA" id="ARBA00023242"/>
    </source>
</evidence>
<dbReference type="InterPro" id="IPR011992">
    <property type="entry name" value="EF-hand-dom_pair"/>
</dbReference>
<dbReference type="GO" id="GO:0140359">
    <property type="term" value="F:ABC-type transporter activity"/>
    <property type="evidence" value="ECO:0007669"/>
    <property type="project" value="InterPro"/>
</dbReference>
<keyword evidence="11 16" id="KW-0239">DNA-directed DNA polymerase</keyword>
<evidence type="ECO:0000256" key="4">
    <source>
        <dbReference type="ARBA" id="ARBA00022692"/>
    </source>
</evidence>
<dbReference type="InterPro" id="IPR043502">
    <property type="entry name" value="DNA/RNA_pol_sf"/>
</dbReference>
<dbReference type="GO" id="GO:0003682">
    <property type="term" value="F:chromatin binding"/>
    <property type="evidence" value="ECO:0007669"/>
    <property type="project" value="TreeGrafter"/>
</dbReference>
<dbReference type="SMART" id="SM00054">
    <property type="entry name" value="EFh"/>
    <property type="match status" value="2"/>
</dbReference>
<dbReference type="Gene3D" id="3.40.50.300">
    <property type="entry name" value="P-loop containing nucleotide triphosphate hydrolases"/>
    <property type="match status" value="1"/>
</dbReference>
<dbReference type="SUPFAM" id="SSF52540">
    <property type="entry name" value="P-loop containing nucleoside triphosphate hydrolases"/>
    <property type="match status" value="1"/>
</dbReference>
<keyword evidence="9" id="KW-0862">Zinc</keyword>
<keyword evidence="10" id="KW-0106">Calcium</keyword>
<evidence type="ECO:0000256" key="2">
    <source>
        <dbReference type="ARBA" id="ARBA00005755"/>
    </source>
</evidence>
<keyword evidence="6 16" id="KW-0235">DNA replication</keyword>
<dbReference type="GO" id="GO:0016020">
    <property type="term" value="C:membrane"/>
    <property type="evidence" value="ECO:0007669"/>
    <property type="project" value="InterPro"/>
</dbReference>
<dbReference type="Gene3D" id="1.10.238.10">
    <property type="entry name" value="EF-hand"/>
    <property type="match status" value="1"/>
</dbReference>
<keyword evidence="22" id="KW-1185">Reference proteome</keyword>
<dbReference type="Gene3D" id="1.20.1560.10">
    <property type="entry name" value="ABC transporter type 1, transmembrane domain"/>
    <property type="match status" value="1"/>
</dbReference>
<dbReference type="GO" id="GO:1902975">
    <property type="term" value="P:mitotic DNA replication initiation"/>
    <property type="evidence" value="ECO:0007669"/>
    <property type="project" value="InterPro"/>
</dbReference>
<evidence type="ECO:0000256" key="6">
    <source>
        <dbReference type="ARBA" id="ARBA00022705"/>
    </source>
</evidence>
<feature type="transmembrane region" description="Helical" evidence="18">
    <location>
        <begin position="228"/>
        <end position="250"/>
    </location>
</feature>
<comment type="caution">
    <text evidence="21">The sequence shown here is derived from an EMBL/GenBank/DDBJ whole genome shotgun (WGS) entry which is preliminary data.</text>
</comment>
<gene>
    <name evidence="21" type="ORF">SNEC2469_LOCUS29590</name>
</gene>
<dbReference type="InterPro" id="IPR006172">
    <property type="entry name" value="DNA-dir_DNA_pol_B"/>
</dbReference>
<dbReference type="SMART" id="SM00486">
    <property type="entry name" value="POLBc"/>
    <property type="match status" value="1"/>
</dbReference>
<dbReference type="InterPro" id="IPR045846">
    <property type="entry name" value="POLBc_alpha"/>
</dbReference>
<comment type="subcellular location">
    <subcellularLocation>
        <location evidence="1">Nucleus</location>
    </subcellularLocation>
</comment>
<evidence type="ECO:0000256" key="18">
    <source>
        <dbReference type="SAM" id="Phobius"/>
    </source>
</evidence>
<dbReference type="PROSITE" id="PS00116">
    <property type="entry name" value="DNA_POLYMERASE_B"/>
    <property type="match status" value="1"/>
</dbReference>
<organism evidence="21 22">
    <name type="scientific">Symbiodinium necroappetens</name>
    <dbReference type="NCBI Taxonomy" id="1628268"/>
    <lineage>
        <taxon>Eukaryota</taxon>
        <taxon>Sar</taxon>
        <taxon>Alveolata</taxon>
        <taxon>Dinophyceae</taxon>
        <taxon>Suessiales</taxon>
        <taxon>Symbiodiniaceae</taxon>
        <taxon>Symbiodinium</taxon>
    </lineage>
</organism>
<dbReference type="CDD" id="cd05532">
    <property type="entry name" value="POLBc_alpha"/>
    <property type="match status" value="1"/>
</dbReference>
<keyword evidence="15" id="KW-0539">Nucleus</keyword>
<keyword evidence="12 18" id="KW-1133">Transmembrane helix</keyword>
<keyword evidence="7" id="KW-0479">Metal-binding</keyword>
<dbReference type="PROSITE" id="PS50893">
    <property type="entry name" value="ABC_TRANSPORTER_2"/>
    <property type="match status" value="1"/>
</dbReference>
<dbReference type="Gene3D" id="1.10.287.690">
    <property type="entry name" value="Helix hairpin bin"/>
    <property type="match status" value="1"/>
</dbReference>
<evidence type="ECO:0000256" key="9">
    <source>
        <dbReference type="ARBA" id="ARBA00022833"/>
    </source>
</evidence>
<feature type="transmembrane region" description="Helical" evidence="18">
    <location>
        <begin position="345"/>
        <end position="363"/>
    </location>
</feature>
<evidence type="ECO:0000256" key="8">
    <source>
        <dbReference type="ARBA" id="ARBA00022771"/>
    </source>
</evidence>
<evidence type="ECO:0000256" key="3">
    <source>
        <dbReference type="ARBA" id="ARBA00022679"/>
    </source>
</evidence>
<dbReference type="GO" id="GO:0008270">
    <property type="term" value="F:zinc ion binding"/>
    <property type="evidence" value="ECO:0007669"/>
    <property type="project" value="UniProtKB-KW"/>
</dbReference>
<dbReference type="InterPro" id="IPR027417">
    <property type="entry name" value="P-loop_NTPase"/>
</dbReference>
<dbReference type="GO" id="GO:0005658">
    <property type="term" value="C:alpha DNA polymerase:primase complex"/>
    <property type="evidence" value="ECO:0007669"/>
    <property type="project" value="TreeGrafter"/>
</dbReference>
<reference evidence="21" key="1">
    <citation type="submission" date="2021-02" db="EMBL/GenBank/DDBJ databases">
        <authorList>
            <person name="Dougan E. K."/>
            <person name="Rhodes N."/>
            <person name="Thang M."/>
            <person name="Chan C."/>
        </authorList>
    </citation>
    <scope>NUCLEOTIDE SEQUENCE</scope>
</reference>
<dbReference type="OrthoDB" id="427693at2759"/>
<keyword evidence="4 18" id="KW-0812">Transmembrane</keyword>
<evidence type="ECO:0000256" key="10">
    <source>
        <dbReference type="ARBA" id="ARBA00022837"/>
    </source>
</evidence>
<dbReference type="InterPro" id="IPR003439">
    <property type="entry name" value="ABC_transporter-like_ATP-bd"/>
</dbReference>
<dbReference type="PANTHER" id="PTHR45861">
    <property type="entry name" value="DNA POLYMERASE ALPHA CATALYTIC SUBUNIT"/>
    <property type="match status" value="1"/>
</dbReference>
<dbReference type="SUPFAM" id="SSF56672">
    <property type="entry name" value="DNA/RNA polymerases"/>
    <property type="match status" value="1"/>
</dbReference>
<protein>
    <recommendedName>
        <fullName evidence="16">DNA polymerase</fullName>
        <ecNumber evidence="16">2.7.7.7</ecNumber>
    </recommendedName>
</protein>
<dbReference type="EMBL" id="CAJNJA010066875">
    <property type="protein sequence ID" value="CAE7890783.1"/>
    <property type="molecule type" value="Genomic_DNA"/>
</dbReference>
<dbReference type="NCBIfam" id="TIGR00592">
    <property type="entry name" value="pol2"/>
    <property type="match status" value="1"/>
</dbReference>
<comment type="catalytic activity">
    <reaction evidence="16">
        <text>DNA(n) + a 2'-deoxyribonucleoside 5'-triphosphate = DNA(n+1) + diphosphate</text>
        <dbReference type="Rhea" id="RHEA:22508"/>
        <dbReference type="Rhea" id="RHEA-COMP:17339"/>
        <dbReference type="Rhea" id="RHEA-COMP:17340"/>
        <dbReference type="ChEBI" id="CHEBI:33019"/>
        <dbReference type="ChEBI" id="CHEBI:61560"/>
        <dbReference type="ChEBI" id="CHEBI:173112"/>
        <dbReference type="EC" id="2.7.7.7"/>
    </reaction>
</comment>
<dbReference type="GO" id="GO:0003887">
    <property type="term" value="F:DNA-directed DNA polymerase activity"/>
    <property type="evidence" value="ECO:0007669"/>
    <property type="project" value="UniProtKB-KW"/>
</dbReference>
<dbReference type="GO" id="GO:0006272">
    <property type="term" value="P:leading strand elongation"/>
    <property type="evidence" value="ECO:0007669"/>
    <property type="project" value="TreeGrafter"/>
</dbReference>
<keyword evidence="8" id="KW-0863">Zinc-finger</keyword>
<evidence type="ECO:0000259" key="19">
    <source>
        <dbReference type="PROSITE" id="PS50222"/>
    </source>
</evidence>
<feature type="domain" description="EF-hand" evidence="19">
    <location>
        <begin position="754"/>
        <end position="789"/>
    </location>
</feature>
<dbReference type="InterPro" id="IPR018247">
    <property type="entry name" value="EF_Hand_1_Ca_BS"/>
</dbReference>
<dbReference type="GO" id="GO:0016887">
    <property type="term" value="F:ATP hydrolysis activity"/>
    <property type="evidence" value="ECO:0007669"/>
    <property type="project" value="InterPro"/>
</dbReference>
<evidence type="ECO:0000313" key="21">
    <source>
        <dbReference type="EMBL" id="CAE7890783.1"/>
    </source>
</evidence>
<feature type="transmembrane region" description="Helical" evidence="18">
    <location>
        <begin position="154"/>
        <end position="171"/>
    </location>
</feature>
<dbReference type="Gene3D" id="3.90.1600.10">
    <property type="entry name" value="Palm domain of DNA polymerase"/>
    <property type="match status" value="1"/>
</dbReference>
<dbReference type="PROSITE" id="PS50222">
    <property type="entry name" value="EF_HAND_2"/>
    <property type="match status" value="2"/>
</dbReference>
<keyword evidence="5 16" id="KW-0548">Nucleotidyltransferase</keyword>
<feature type="domain" description="ABC transporter" evidence="20">
    <location>
        <begin position="479"/>
        <end position="792"/>
    </location>
</feature>
<dbReference type="SUPFAM" id="SSF90123">
    <property type="entry name" value="ABC transporter transmembrane region"/>
    <property type="match status" value="1"/>
</dbReference>
<evidence type="ECO:0000256" key="16">
    <source>
        <dbReference type="RuleBase" id="RU000442"/>
    </source>
</evidence>
<evidence type="ECO:0000256" key="7">
    <source>
        <dbReference type="ARBA" id="ARBA00022723"/>
    </source>
</evidence>
<dbReference type="InterPro" id="IPR002048">
    <property type="entry name" value="EF_hand_dom"/>
</dbReference>
<dbReference type="Pfam" id="PF00136">
    <property type="entry name" value="DNA_pol_B"/>
    <property type="match status" value="1"/>
</dbReference>
<sequence>MTVELVAAHWPARQMSVVIDIKLVENDAFEATLEFGVRLLRPRNAVLGHYLHTCRVTVADDDTFPTNRNADKLREDSAAEIQPVVLWWEYLKMSLKDRKVRVAATYNLLTDQVRNLAYLWQVMLTKYLIDQVLADEPQPFFTDPIMPQGREERVWLTIAFSFVPHAVMLVLNRLKAERRIQGMVVNQLQGNLLRKFLNYNEDSRDSVSTSDLAMAITRDVPELVEHGFMGIFELVENLGLVIVLGILMLAQSQLSALTPICFFLIPLAMLIFIYIRHPETERRDRLVFQRQTEMLILVHQVTDNTRLITDYFQRPTMVVSFNGRVAECNKATTLATMFRVTNSEFAPFMTTVVIAIYVIFHYASVVDKTITIGEFLTSVAVWRSIGSAYQNAYKDMLQIQQAAAPLLNVIHYMNLPVDTTDRMLITREMQEFGKTAQMKAHHQLFRSLPANSPFVEESSCVSFNGEKLTAKYPQDLIQIYADNINFAYPARTGGGIDLLRNATFKIPQGQLVAVAGPKGCGKKTLLDFLPELIAGILLPTSHTKLFVPPHLRVLHVSKDPQLLPEITLFENLTFGPSDGQDEEEERVLAICRRLGLSADAVKLVEASIQRQGDVKKSKAADKLRVVERPAKSGSAQSSALRELQEKNQAPENSLPFTEKCLLHLARALVMNPEVLILHKPLEHFDYVFARRVVEILREFVDLRGLEKPRETLHLRSPRTCIFSVGHLENLEDVDTLLQVTNKQVEAVDLDSLCRLKQEVGQLFHVLDKNVDNLLDREEFMGMAEEAPASVELFGIKEGAGTVTAKHELNKIFDKVDDSQGGKIDQEEFVAFIRLQFDDQLAEAVQAMKNPVGASQKIAEIQSQKAKRKQLEFASSPGYKHLDAWDSPEIPAHTAILGFPVTSKKLPITADEVFTGVVGSLVQQRAIHVPVPLTRQLTSLAGNLWNGSLQNKRAERNELLLCHEFHSKKFVLPDKESISQKKRRLQIEGGQGISAGFDDPEEPEAQAGGSRKGKVAYSGGLVLEPQAGLYDDLVMLLDFNSLYPSIIQEYNICFTTVDRPDENEVAKMTSEAQLLSKTREPDGTAEEGILPQVLRRLVDSRRVVKASMKSEKNPKILQVLEIRQKALKLTANSMYGCLGFQNSRFHAKPLAALITAKGREALQSTTTVVKQELQLEVVYGDTDSVFVNSKTADFQQAMHIAEQIKRAVNKRYRRLEIEIDAVFVRLMLLKKKKYAALKVVNWEKKLFEQELKGLDIVRRDWCGLAKEMGEAILTKILDPNMNKEESIEWVHQFLSEQAKNMDDGQVPLDKFVITKGLTKDPKDYPDAKKQPHVQANRAHLSIEFRFSVYFEDQPGLWCEISD</sequence>
<evidence type="ECO:0000256" key="1">
    <source>
        <dbReference type="ARBA" id="ARBA00004123"/>
    </source>
</evidence>
<keyword evidence="3 16" id="KW-0808">Transferase</keyword>
<dbReference type="Pfam" id="PF13499">
    <property type="entry name" value="EF-hand_7"/>
    <property type="match status" value="1"/>
</dbReference>
<name>A0A813B4R7_9DINO</name>
<dbReference type="EC" id="2.7.7.7" evidence="16"/>
<dbReference type="PROSITE" id="PS00018">
    <property type="entry name" value="EF_HAND_1"/>
    <property type="match status" value="1"/>
</dbReference>
<evidence type="ECO:0000256" key="12">
    <source>
        <dbReference type="ARBA" id="ARBA00022989"/>
    </source>
</evidence>
<feature type="domain" description="EF-hand" evidence="19">
    <location>
        <begin position="803"/>
        <end position="838"/>
    </location>
</feature>
<dbReference type="InterPro" id="IPR023211">
    <property type="entry name" value="DNA_pol_palm_dom_sf"/>
</dbReference>
<dbReference type="InterPro" id="IPR011527">
    <property type="entry name" value="ABC1_TM_dom"/>
</dbReference>
<evidence type="ECO:0000256" key="14">
    <source>
        <dbReference type="ARBA" id="ARBA00023136"/>
    </source>
</evidence>
<evidence type="ECO:0000256" key="11">
    <source>
        <dbReference type="ARBA" id="ARBA00022932"/>
    </source>
</evidence>
<feature type="region of interest" description="Disordered" evidence="17">
    <location>
        <begin position="626"/>
        <end position="648"/>
    </location>
</feature>
<dbReference type="GO" id="GO:0006273">
    <property type="term" value="P:lagging strand elongation"/>
    <property type="evidence" value="ECO:0007669"/>
    <property type="project" value="TreeGrafter"/>
</dbReference>
<dbReference type="PRINTS" id="PR00106">
    <property type="entry name" value="DNAPOLB"/>
</dbReference>
<dbReference type="Proteomes" id="UP000601435">
    <property type="component" value="Unassembled WGS sequence"/>
</dbReference>
<dbReference type="GO" id="GO:0005524">
    <property type="term" value="F:ATP binding"/>
    <property type="evidence" value="ECO:0007669"/>
    <property type="project" value="InterPro"/>
</dbReference>
<dbReference type="SUPFAM" id="SSF47473">
    <property type="entry name" value="EF-hand"/>
    <property type="match status" value="1"/>
</dbReference>
<dbReference type="Pfam" id="PF00664">
    <property type="entry name" value="ABC_membrane"/>
    <property type="match status" value="1"/>
</dbReference>